<dbReference type="InterPro" id="IPR002678">
    <property type="entry name" value="DUF34/NIF3"/>
</dbReference>
<dbReference type="AlphaFoldDB" id="A0A372IV00"/>
<accession>A0A372IV00</accession>
<feature type="binding site" evidence="2">
    <location>
        <position position="259"/>
    </location>
    <ligand>
        <name>a divalent metal cation</name>
        <dbReference type="ChEBI" id="CHEBI:60240"/>
        <label>1</label>
    </ligand>
</feature>
<dbReference type="RefSeq" id="WP_117297917.1">
    <property type="nucleotide sequence ID" value="NZ_QVQT02000001.1"/>
</dbReference>
<evidence type="ECO:0000313" key="3">
    <source>
        <dbReference type="EMBL" id="RFU18621.1"/>
    </source>
</evidence>
<evidence type="ECO:0000313" key="4">
    <source>
        <dbReference type="Proteomes" id="UP000264702"/>
    </source>
</evidence>
<proteinExistence type="inferred from homology"/>
<dbReference type="OrthoDB" id="1116574at2"/>
<gene>
    <name evidence="3" type="ORF">D0Y96_03495</name>
</gene>
<sequence length="297" mass="33102">MSPLSRREFVVAGSAFLSQLAVAQTPQPKLTAGEVVKRIQKQVGIPWRATTVDVIVAGDENTPVNGIASVMMATQDVIERAAAEGKNMIVSHETPFYLQQDKTDDIQGNPVLQYKLDFIRKHNMAIFRFHDHWHARHPDGIAAGMAHELGWDKNVDDPSNPRRLTFPGTPLAKFAQEMQTRLHARTMRVVGDPGMPVHHVQASWGYLGREPGIAMISRPDVDVLICGETREWELVEFARDCVTEGQKKALIVVGHVLSEQGGMILCADWLRSFIPEVPVAYIPTPEPFWNPQHPVKG</sequence>
<reference evidence="3 4" key="1">
    <citation type="submission" date="2018-08" db="EMBL/GenBank/DDBJ databases">
        <title>Acidipila sp. 4G-K13, an acidobacterium isolated from forest soil.</title>
        <authorList>
            <person name="Gao Z.-H."/>
            <person name="Qiu L.-H."/>
        </authorList>
    </citation>
    <scope>NUCLEOTIDE SEQUENCE [LARGE SCALE GENOMIC DNA]</scope>
    <source>
        <strain evidence="3 4">4G-K13</strain>
    </source>
</reference>
<feature type="binding site" evidence="2">
    <location>
        <position position="92"/>
    </location>
    <ligand>
        <name>a divalent metal cation</name>
        <dbReference type="ChEBI" id="CHEBI:60240"/>
        <label>1</label>
    </ligand>
</feature>
<name>A0A372IV00_9BACT</name>
<keyword evidence="2" id="KW-0479">Metal-binding</keyword>
<dbReference type="Proteomes" id="UP000264702">
    <property type="component" value="Unassembled WGS sequence"/>
</dbReference>
<dbReference type="SUPFAM" id="SSF102705">
    <property type="entry name" value="NIF3 (NGG1p interacting factor 3)-like"/>
    <property type="match status" value="1"/>
</dbReference>
<protein>
    <recommendedName>
        <fullName evidence="5">NGG1p interacting factor NIF3</fullName>
    </recommendedName>
</protein>
<dbReference type="InterPro" id="IPR036069">
    <property type="entry name" value="DUF34/NIF3_sf"/>
</dbReference>
<dbReference type="GO" id="GO:0046872">
    <property type="term" value="F:metal ion binding"/>
    <property type="evidence" value="ECO:0007669"/>
    <property type="project" value="UniProtKB-KW"/>
</dbReference>
<evidence type="ECO:0000256" key="1">
    <source>
        <dbReference type="ARBA" id="ARBA00006964"/>
    </source>
</evidence>
<comment type="similarity">
    <text evidence="1">Belongs to the GTP cyclohydrolase I type 2/NIF3 family.</text>
</comment>
<dbReference type="Gene3D" id="3.40.1390.30">
    <property type="entry name" value="NIF3 (NGG1p interacting factor 3)-like"/>
    <property type="match status" value="1"/>
</dbReference>
<feature type="binding site" evidence="2">
    <location>
        <position position="255"/>
    </location>
    <ligand>
        <name>a divalent metal cation</name>
        <dbReference type="ChEBI" id="CHEBI:60240"/>
        <label>1</label>
    </ligand>
</feature>
<keyword evidence="4" id="KW-1185">Reference proteome</keyword>
<dbReference type="EMBL" id="QVQT01000001">
    <property type="protein sequence ID" value="RFU18621.1"/>
    <property type="molecule type" value="Genomic_DNA"/>
</dbReference>
<dbReference type="Pfam" id="PF01784">
    <property type="entry name" value="DUF34_NIF3"/>
    <property type="match status" value="1"/>
</dbReference>
<comment type="caution">
    <text evidence="3">The sequence shown here is derived from an EMBL/GenBank/DDBJ whole genome shotgun (WGS) entry which is preliminary data.</text>
</comment>
<evidence type="ECO:0000256" key="2">
    <source>
        <dbReference type="PIRSR" id="PIRSR602678-1"/>
    </source>
</evidence>
<evidence type="ECO:0008006" key="5">
    <source>
        <dbReference type="Google" id="ProtNLM"/>
    </source>
</evidence>
<organism evidence="3 4">
    <name type="scientific">Paracidobacterium acidisoli</name>
    <dbReference type="NCBI Taxonomy" id="2303751"/>
    <lineage>
        <taxon>Bacteria</taxon>
        <taxon>Pseudomonadati</taxon>
        <taxon>Acidobacteriota</taxon>
        <taxon>Terriglobia</taxon>
        <taxon>Terriglobales</taxon>
        <taxon>Acidobacteriaceae</taxon>
        <taxon>Paracidobacterium</taxon>
    </lineage>
</organism>